<dbReference type="AlphaFoldDB" id="A0A1C7MPR2"/>
<dbReference type="Proteomes" id="UP000092993">
    <property type="component" value="Unassembled WGS sequence"/>
</dbReference>
<feature type="compositionally biased region" description="Basic and acidic residues" evidence="4">
    <location>
        <begin position="59"/>
        <end position="68"/>
    </location>
</feature>
<sequence length="273" mass="30032">NKTVGAFCRTPCPPHAGLSPALAHPYPRLYPQVLALLDSRAHCAVLPFTQTRSYAKQKGRGEPTDQKQKGSHGMSSTDTLVPGSQRIAAGEEYTKTETKMKTTADWYRKEVAALETRATGRVTPAVLAPVRVQLPGHESADGKGVRLEEIATVGVKEGTMLLVTVFEEHTLKYVEQAIYDAKLPGITPRSRTAAPSKYQYQSKLPVATSAHLLTCSSRRPTVETRLALYTNAQRQAEDTRVQIRKHHQAALKKGKYGKHSPQIQEVSSGFFGW</sequence>
<dbReference type="OrthoDB" id="407355at2759"/>
<dbReference type="GO" id="GO:0006412">
    <property type="term" value="P:translation"/>
    <property type="evidence" value="ECO:0007669"/>
    <property type="project" value="UniProtKB-KW"/>
</dbReference>
<dbReference type="InterPro" id="IPR036191">
    <property type="entry name" value="RRF_sf"/>
</dbReference>
<accession>A0A1C7MPR2</accession>
<dbReference type="SUPFAM" id="SSF55194">
    <property type="entry name" value="Ribosome recycling factor, RRF"/>
    <property type="match status" value="1"/>
</dbReference>
<dbReference type="EMBL" id="LUGG01000002">
    <property type="protein sequence ID" value="OBZ78406.1"/>
    <property type="molecule type" value="Genomic_DNA"/>
</dbReference>
<organism evidence="6 7">
    <name type="scientific">Grifola frondosa</name>
    <name type="common">Maitake</name>
    <name type="synonym">Polyporus frondosus</name>
    <dbReference type="NCBI Taxonomy" id="5627"/>
    <lineage>
        <taxon>Eukaryota</taxon>
        <taxon>Fungi</taxon>
        <taxon>Dikarya</taxon>
        <taxon>Basidiomycota</taxon>
        <taxon>Agaricomycotina</taxon>
        <taxon>Agaricomycetes</taxon>
        <taxon>Polyporales</taxon>
        <taxon>Grifolaceae</taxon>
        <taxon>Grifola</taxon>
    </lineage>
</organism>
<dbReference type="PANTHER" id="PTHR20982">
    <property type="entry name" value="RIBOSOME RECYCLING FACTOR"/>
    <property type="match status" value="1"/>
</dbReference>
<dbReference type="Gene3D" id="1.10.132.20">
    <property type="entry name" value="Ribosome-recycling factor"/>
    <property type="match status" value="1"/>
</dbReference>
<evidence type="ECO:0000313" key="7">
    <source>
        <dbReference type="Proteomes" id="UP000092993"/>
    </source>
</evidence>
<evidence type="ECO:0000256" key="2">
    <source>
        <dbReference type="ARBA" id="ARBA00022917"/>
    </source>
</evidence>
<name>A0A1C7MPR2_GRIFR</name>
<comment type="similarity">
    <text evidence="1">Belongs to the RRF family.</text>
</comment>
<dbReference type="InterPro" id="IPR023584">
    <property type="entry name" value="Ribosome_recyc_fac_dom"/>
</dbReference>
<reference evidence="6 7" key="1">
    <citation type="submission" date="2016-03" db="EMBL/GenBank/DDBJ databases">
        <title>Whole genome sequencing of Grifola frondosa 9006-11.</title>
        <authorList>
            <person name="Min B."/>
            <person name="Park H."/>
            <person name="Kim J.-G."/>
            <person name="Cho H."/>
            <person name="Oh Y.-L."/>
            <person name="Kong W.-S."/>
            <person name="Choi I.-G."/>
        </authorList>
    </citation>
    <scope>NUCLEOTIDE SEQUENCE [LARGE SCALE GENOMIC DNA]</scope>
    <source>
        <strain evidence="6 7">9006-11</strain>
    </source>
</reference>
<evidence type="ECO:0000256" key="1">
    <source>
        <dbReference type="ARBA" id="ARBA00005912"/>
    </source>
</evidence>
<dbReference type="GO" id="GO:0005739">
    <property type="term" value="C:mitochondrion"/>
    <property type="evidence" value="ECO:0007669"/>
    <property type="project" value="TreeGrafter"/>
</dbReference>
<comment type="caution">
    <text evidence="6">The sequence shown here is derived from an EMBL/GenBank/DDBJ whole genome shotgun (WGS) entry which is preliminary data.</text>
</comment>
<dbReference type="PANTHER" id="PTHR20982:SF3">
    <property type="entry name" value="MITOCHONDRIAL RIBOSOME RECYCLING FACTOR PSEUDO 1"/>
    <property type="match status" value="1"/>
</dbReference>
<dbReference type="InterPro" id="IPR002661">
    <property type="entry name" value="Ribosome_recyc_fac"/>
</dbReference>
<keyword evidence="7" id="KW-1185">Reference proteome</keyword>
<dbReference type="STRING" id="5627.A0A1C7MPR2"/>
<feature type="region of interest" description="Disordered" evidence="4">
    <location>
        <begin position="54"/>
        <end position="84"/>
    </location>
</feature>
<proteinExistence type="inferred from homology"/>
<dbReference type="Pfam" id="PF01765">
    <property type="entry name" value="RRF"/>
    <property type="match status" value="1"/>
</dbReference>
<feature type="domain" description="Ribosome recycling factor" evidence="5">
    <location>
        <begin position="114"/>
        <end position="259"/>
    </location>
</feature>
<comment type="function">
    <text evidence="3">Necessary for protein synthesis in mitochondria. Functions as a ribosome recycling factor in mitochondria.</text>
</comment>
<evidence type="ECO:0000256" key="4">
    <source>
        <dbReference type="SAM" id="MobiDB-lite"/>
    </source>
</evidence>
<dbReference type="OMA" id="YLITFPQ"/>
<feature type="non-terminal residue" evidence="6">
    <location>
        <position position="1"/>
    </location>
</feature>
<dbReference type="Gene3D" id="3.30.1360.40">
    <property type="match status" value="1"/>
</dbReference>
<evidence type="ECO:0000313" key="6">
    <source>
        <dbReference type="EMBL" id="OBZ78406.1"/>
    </source>
</evidence>
<evidence type="ECO:0000259" key="5">
    <source>
        <dbReference type="Pfam" id="PF01765"/>
    </source>
</evidence>
<keyword evidence="2" id="KW-0648">Protein biosynthesis</keyword>
<evidence type="ECO:0000256" key="3">
    <source>
        <dbReference type="ARBA" id="ARBA00024909"/>
    </source>
</evidence>
<dbReference type="GO" id="GO:0043023">
    <property type="term" value="F:ribosomal large subunit binding"/>
    <property type="evidence" value="ECO:0007669"/>
    <property type="project" value="TreeGrafter"/>
</dbReference>
<protein>
    <submittedName>
        <fullName evidence="6">Ribosome-recycling factor</fullName>
    </submittedName>
</protein>
<gene>
    <name evidence="6" type="primary">frr</name>
    <name evidence="6" type="ORF">A0H81_02432</name>
</gene>